<organism evidence="5 6">
    <name type="scientific">Apostasia shenzhenica</name>
    <dbReference type="NCBI Taxonomy" id="1088818"/>
    <lineage>
        <taxon>Eukaryota</taxon>
        <taxon>Viridiplantae</taxon>
        <taxon>Streptophyta</taxon>
        <taxon>Embryophyta</taxon>
        <taxon>Tracheophyta</taxon>
        <taxon>Spermatophyta</taxon>
        <taxon>Magnoliopsida</taxon>
        <taxon>Liliopsida</taxon>
        <taxon>Asparagales</taxon>
        <taxon>Orchidaceae</taxon>
        <taxon>Apostasioideae</taxon>
        <taxon>Apostasia</taxon>
    </lineage>
</organism>
<evidence type="ECO:0000256" key="1">
    <source>
        <dbReference type="ARBA" id="ARBA00004141"/>
    </source>
</evidence>
<reference evidence="5 6" key="1">
    <citation type="journal article" date="2017" name="Nature">
        <title>The Apostasia genome and the evolution of orchids.</title>
        <authorList>
            <person name="Zhang G.Q."/>
            <person name="Liu K.W."/>
            <person name="Li Z."/>
            <person name="Lohaus R."/>
            <person name="Hsiao Y.Y."/>
            <person name="Niu S.C."/>
            <person name="Wang J.Y."/>
            <person name="Lin Y.C."/>
            <person name="Xu Q."/>
            <person name="Chen L.J."/>
            <person name="Yoshida K."/>
            <person name="Fujiwara S."/>
            <person name="Wang Z.W."/>
            <person name="Zhang Y.Q."/>
            <person name="Mitsuda N."/>
            <person name="Wang M."/>
            <person name="Liu G.H."/>
            <person name="Pecoraro L."/>
            <person name="Huang H.X."/>
            <person name="Xiao X.J."/>
            <person name="Lin M."/>
            <person name="Wu X.Y."/>
            <person name="Wu W.L."/>
            <person name="Chen Y.Y."/>
            <person name="Chang S.B."/>
            <person name="Sakamoto S."/>
            <person name="Ohme-Takagi M."/>
            <person name="Yagi M."/>
            <person name="Zeng S.J."/>
            <person name="Shen C.Y."/>
            <person name="Yeh C.M."/>
            <person name="Luo Y.B."/>
            <person name="Tsai W.C."/>
            <person name="Van de Peer Y."/>
            <person name="Liu Z.J."/>
        </authorList>
    </citation>
    <scope>NUCLEOTIDE SEQUENCE [LARGE SCALE GENOMIC DNA]</scope>
    <source>
        <strain evidence="6">cv. Shenzhen</strain>
        <tissue evidence="5">Stem</tissue>
    </source>
</reference>
<dbReference type="GO" id="GO:0016020">
    <property type="term" value="C:membrane"/>
    <property type="evidence" value="ECO:0007669"/>
    <property type="project" value="UniProtKB-SubCell"/>
</dbReference>
<dbReference type="STRING" id="1088818.A0A2I0B3S5"/>
<dbReference type="AlphaFoldDB" id="A0A2I0B3S5"/>
<comment type="subcellular location">
    <subcellularLocation>
        <location evidence="1">Membrane</location>
        <topology evidence="1">Multi-pass membrane protein</topology>
    </subcellularLocation>
</comment>
<dbReference type="GO" id="GO:0038023">
    <property type="term" value="F:signaling receptor activity"/>
    <property type="evidence" value="ECO:0007669"/>
    <property type="project" value="TreeGrafter"/>
</dbReference>
<protein>
    <submittedName>
        <fullName evidence="5">Uncharacterized protein</fullName>
    </submittedName>
</protein>
<accession>A0A2I0B3S5</accession>
<dbReference type="GO" id="GO:0009744">
    <property type="term" value="P:response to sucrose"/>
    <property type="evidence" value="ECO:0007669"/>
    <property type="project" value="UniProtKB-ARBA"/>
</dbReference>
<keyword evidence="4" id="KW-0472">Membrane</keyword>
<dbReference type="GO" id="GO:0009725">
    <property type="term" value="P:response to hormone"/>
    <property type="evidence" value="ECO:0007669"/>
    <property type="project" value="TreeGrafter"/>
</dbReference>
<dbReference type="PANTHER" id="PTHR20855">
    <property type="entry name" value="ADIPOR/PROGESTIN RECEPTOR-RELATED"/>
    <property type="match status" value="1"/>
</dbReference>
<gene>
    <name evidence="5" type="ORF">AXF42_Ash009327</name>
</gene>
<evidence type="ECO:0000313" key="6">
    <source>
        <dbReference type="Proteomes" id="UP000236161"/>
    </source>
</evidence>
<keyword evidence="3" id="KW-1133">Transmembrane helix</keyword>
<evidence type="ECO:0000256" key="3">
    <source>
        <dbReference type="ARBA" id="ARBA00022989"/>
    </source>
</evidence>
<evidence type="ECO:0000256" key="4">
    <source>
        <dbReference type="ARBA" id="ARBA00023136"/>
    </source>
</evidence>
<proteinExistence type="predicted"/>
<dbReference type="PANTHER" id="PTHR20855:SF115">
    <property type="entry name" value="HEPTAHELICAL TRANSMEMBRANE PROTEIN 1"/>
    <property type="match status" value="1"/>
</dbReference>
<name>A0A2I0B3S5_9ASPA</name>
<keyword evidence="2" id="KW-0812">Transmembrane</keyword>
<dbReference type="Proteomes" id="UP000236161">
    <property type="component" value="Unassembled WGS sequence"/>
</dbReference>
<dbReference type="OrthoDB" id="785586at2759"/>
<dbReference type="EMBL" id="KZ451917">
    <property type="protein sequence ID" value="PKA62441.1"/>
    <property type="molecule type" value="Genomic_DNA"/>
</dbReference>
<evidence type="ECO:0000256" key="2">
    <source>
        <dbReference type="ARBA" id="ARBA00022692"/>
    </source>
</evidence>
<keyword evidence="6" id="KW-1185">Reference proteome</keyword>
<sequence>MVVEIEEARMKKEEEKEDYGEEEVMAMEDKLQEKVTQEENMKQMKRGRKKKKSDCKLLSYEELPEYMKENEFIRRYYRSERPISHAFLSLFSWHNETLNVWT</sequence>
<dbReference type="InterPro" id="IPR004254">
    <property type="entry name" value="AdipoR/HlyIII-related"/>
</dbReference>
<evidence type="ECO:0000313" key="5">
    <source>
        <dbReference type="EMBL" id="PKA62441.1"/>
    </source>
</evidence>